<keyword evidence="4" id="KW-1185">Reference proteome</keyword>
<dbReference type="SUPFAM" id="SSF52266">
    <property type="entry name" value="SGNH hydrolase"/>
    <property type="match status" value="1"/>
</dbReference>
<feature type="domain" description="SGNH hydrolase-type esterase" evidence="2">
    <location>
        <begin position="40"/>
        <end position="214"/>
    </location>
</feature>
<keyword evidence="1" id="KW-0732">Signal</keyword>
<dbReference type="RefSeq" id="WP_345318872.1">
    <property type="nucleotide sequence ID" value="NZ_BAABGA010000006.1"/>
</dbReference>
<dbReference type="Gene3D" id="3.40.50.1110">
    <property type="entry name" value="SGNH hydrolase"/>
    <property type="match status" value="1"/>
</dbReference>
<evidence type="ECO:0000256" key="1">
    <source>
        <dbReference type="SAM" id="SignalP"/>
    </source>
</evidence>
<proteinExistence type="predicted"/>
<sequence length="236" mass="25781">MLFTCARITGFLLLIIASLPADEQRFADSATEQTITLLPLGDSITEGGGGGGGNYRHELDRLLKDAGHSFAFVGPKTDGKGLSHAGYSGWNSSKIRDQIVGVYKQYPADIVLLHMGHNHFSEHDPVPLIIYNTNAILDTIFGINPTATILVARVIPAGKLPKYSYIPKLNRQLAQLFKERQSNLTHRVFLVDQEAGFDWTTDTVADKVHPNEAGAIKMAAVWAAAIKKVSDTLKSR</sequence>
<feature type="chain" id="PRO_5047085850" description="SGNH hydrolase-type esterase domain-containing protein" evidence="1">
    <location>
        <begin position="22"/>
        <end position="236"/>
    </location>
</feature>
<organism evidence="3 4">
    <name type="scientific">Novipirellula rosea</name>
    <dbReference type="NCBI Taxonomy" id="1031540"/>
    <lineage>
        <taxon>Bacteria</taxon>
        <taxon>Pseudomonadati</taxon>
        <taxon>Planctomycetota</taxon>
        <taxon>Planctomycetia</taxon>
        <taxon>Pirellulales</taxon>
        <taxon>Pirellulaceae</taxon>
        <taxon>Novipirellula</taxon>
    </lineage>
</organism>
<comment type="caution">
    <text evidence="3">The sequence shown here is derived from an EMBL/GenBank/DDBJ whole genome shotgun (WGS) entry which is preliminary data.</text>
</comment>
<protein>
    <recommendedName>
        <fullName evidence="2">SGNH hydrolase-type esterase domain-containing protein</fullName>
    </recommendedName>
</protein>
<accession>A0ABP8M7R2</accession>
<dbReference type="EMBL" id="BAABGA010000006">
    <property type="protein sequence ID" value="GAA4444913.1"/>
    <property type="molecule type" value="Genomic_DNA"/>
</dbReference>
<name>A0ABP8M7R2_9BACT</name>
<feature type="signal peptide" evidence="1">
    <location>
        <begin position="1"/>
        <end position="21"/>
    </location>
</feature>
<evidence type="ECO:0000313" key="3">
    <source>
        <dbReference type="EMBL" id="GAA4444913.1"/>
    </source>
</evidence>
<dbReference type="InterPro" id="IPR051532">
    <property type="entry name" value="Ester_Hydrolysis_Enzymes"/>
</dbReference>
<dbReference type="Pfam" id="PF13472">
    <property type="entry name" value="Lipase_GDSL_2"/>
    <property type="match status" value="1"/>
</dbReference>
<evidence type="ECO:0000313" key="4">
    <source>
        <dbReference type="Proteomes" id="UP001500840"/>
    </source>
</evidence>
<dbReference type="InterPro" id="IPR013830">
    <property type="entry name" value="SGNH_hydro"/>
</dbReference>
<dbReference type="Proteomes" id="UP001500840">
    <property type="component" value="Unassembled WGS sequence"/>
</dbReference>
<evidence type="ECO:0000259" key="2">
    <source>
        <dbReference type="Pfam" id="PF13472"/>
    </source>
</evidence>
<dbReference type="PANTHER" id="PTHR30383:SF5">
    <property type="entry name" value="SGNH HYDROLASE-TYPE ESTERASE DOMAIN-CONTAINING PROTEIN"/>
    <property type="match status" value="1"/>
</dbReference>
<dbReference type="PANTHER" id="PTHR30383">
    <property type="entry name" value="THIOESTERASE 1/PROTEASE 1/LYSOPHOSPHOLIPASE L1"/>
    <property type="match status" value="1"/>
</dbReference>
<gene>
    <name evidence="3" type="ORF">GCM10023156_03870</name>
</gene>
<dbReference type="InterPro" id="IPR036514">
    <property type="entry name" value="SGNH_hydro_sf"/>
</dbReference>
<reference evidence="4" key="1">
    <citation type="journal article" date="2019" name="Int. J. Syst. Evol. Microbiol.">
        <title>The Global Catalogue of Microorganisms (GCM) 10K type strain sequencing project: providing services to taxonomists for standard genome sequencing and annotation.</title>
        <authorList>
            <consortium name="The Broad Institute Genomics Platform"/>
            <consortium name="The Broad Institute Genome Sequencing Center for Infectious Disease"/>
            <person name="Wu L."/>
            <person name="Ma J."/>
        </authorList>
    </citation>
    <scope>NUCLEOTIDE SEQUENCE [LARGE SCALE GENOMIC DNA]</scope>
    <source>
        <strain evidence="4">JCM 17759</strain>
    </source>
</reference>